<gene>
    <name evidence="2" type="ORF">F8154_05650</name>
</gene>
<name>A0A6I0FAE7_9FIRM</name>
<protein>
    <submittedName>
        <fullName evidence="2">Uncharacterized protein</fullName>
    </submittedName>
</protein>
<dbReference type="Proteomes" id="UP000432715">
    <property type="component" value="Unassembled WGS sequence"/>
</dbReference>
<organism evidence="2 3">
    <name type="scientific">Alkaliphilus pronyensis</name>
    <dbReference type="NCBI Taxonomy" id="1482732"/>
    <lineage>
        <taxon>Bacteria</taxon>
        <taxon>Bacillati</taxon>
        <taxon>Bacillota</taxon>
        <taxon>Clostridia</taxon>
        <taxon>Peptostreptococcales</taxon>
        <taxon>Natronincolaceae</taxon>
        <taxon>Alkaliphilus</taxon>
    </lineage>
</organism>
<evidence type="ECO:0000256" key="1">
    <source>
        <dbReference type="SAM" id="Phobius"/>
    </source>
</evidence>
<keyword evidence="3" id="KW-1185">Reference proteome</keyword>
<evidence type="ECO:0000313" key="3">
    <source>
        <dbReference type="Proteomes" id="UP000432715"/>
    </source>
</evidence>
<dbReference type="AlphaFoldDB" id="A0A6I0FAE7"/>
<keyword evidence="1" id="KW-0472">Membrane</keyword>
<keyword evidence="1" id="KW-0812">Transmembrane</keyword>
<feature type="transmembrane region" description="Helical" evidence="1">
    <location>
        <begin position="12"/>
        <end position="31"/>
    </location>
</feature>
<dbReference type="RefSeq" id="WP_151860631.1">
    <property type="nucleotide sequence ID" value="NZ_WBZC01000015.1"/>
</dbReference>
<sequence>MKRSNLSKNPVILLFFTVLLVLGAYLIVLLIRENKEFIVIKVIFLIQVFLIMLYLLNRHIQKKAKNNIRLYESNTRLLEGLIEISDYILKNTKSRGFI</sequence>
<accession>A0A6I0FAE7</accession>
<keyword evidence="1" id="KW-1133">Transmembrane helix</keyword>
<reference evidence="2 3" key="1">
    <citation type="submission" date="2019-10" db="EMBL/GenBank/DDBJ databases">
        <title>Alkaliphilus serpentinus sp. nov. and Alkaliphilus pronyensis sp. nov., two novel anaerobic alkaliphilic species isolated from the serpentinized-hosted hydrothermal field of the Prony Bay (New Caledonia).</title>
        <authorList>
            <person name="Postec A."/>
        </authorList>
    </citation>
    <scope>NUCLEOTIDE SEQUENCE [LARGE SCALE GENOMIC DNA]</scope>
    <source>
        <strain evidence="2 3">LacV</strain>
    </source>
</reference>
<evidence type="ECO:0000313" key="2">
    <source>
        <dbReference type="EMBL" id="KAB3535784.1"/>
    </source>
</evidence>
<proteinExistence type="predicted"/>
<comment type="caution">
    <text evidence="2">The sequence shown here is derived from an EMBL/GenBank/DDBJ whole genome shotgun (WGS) entry which is preliminary data.</text>
</comment>
<feature type="transmembrane region" description="Helical" evidence="1">
    <location>
        <begin position="37"/>
        <end position="56"/>
    </location>
</feature>
<dbReference type="EMBL" id="WBZC01000015">
    <property type="protein sequence ID" value="KAB3535784.1"/>
    <property type="molecule type" value="Genomic_DNA"/>
</dbReference>